<comment type="caution">
    <text evidence="2">The sequence shown here is derived from an EMBL/GenBank/DDBJ whole genome shotgun (WGS) entry which is preliminary data.</text>
</comment>
<dbReference type="AlphaFoldDB" id="A0A9Q3FCJ0"/>
<evidence type="ECO:0000313" key="2">
    <source>
        <dbReference type="EMBL" id="MBW0534437.1"/>
    </source>
</evidence>
<reference evidence="2" key="1">
    <citation type="submission" date="2021-03" db="EMBL/GenBank/DDBJ databases">
        <title>Draft genome sequence of rust myrtle Austropuccinia psidii MF-1, a brazilian biotype.</title>
        <authorList>
            <person name="Quecine M.C."/>
            <person name="Pachon D.M.R."/>
            <person name="Bonatelli M.L."/>
            <person name="Correr F.H."/>
            <person name="Franceschini L.M."/>
            <person name="Leite T.F."/>
            <person name="Margarido G.R.A."/>
            <person name="Almeida C.A."/>
            <person name="Ferrarezi J.A."/>
            <person name="Labate C.A."/>
        </authorList>
    </citation>
    <scope>NUCLEOTIDE SEQUENCE</scope>
    <source>
        <strain evidence="2">MF-1</strain>
    </source>
</reference>
<dbReference type="Proteomes" id="UP000765509">
    <property type="component" value="Unassembled WGS sequence"/>
</dbReference>
<proteinExistence type="predicted"/>
<gene>
    <name evidence="2" type="ORF">O181_074152</name>
</gene>
<accession>A0A9Q3FCJ0</accession>
<protein>
    <submittedName>
        <fullName evidence="2">Uncharacterized protein</fullName>
    </submittedName>
</protein>
<feature type="compositionally biased region" description="Basic and acidic residues" evidence="1">
    <location>
        <begin position="32"/>
        <end position="47"/>
    </location>
</feature>
<evidence type="ECO:0000313" key="3">
    <source>
        <dbReference type="Proteomes" id="UP000765509"/>
    </source>
</evidence>
<feature type="compositionally biased region" description="Polar residues" evidence="1">
    <location>
        <begin position="1"/>
        <end position="25"/>
    </location>
</feature>
<evidence type="ECO:0000256" key="1">
    <source>
        <dbReference type="SAM" id="MobiDB-lite"/>
    </source>
</evidence>
<organism evidence="2 3">
    <name type="scientific">Austropuccinia psidii MF-1</name>
    <dbReference type="NCBI Taxonomy" id="1389203"/>
    <lineage>
        <taxon>Eukaryota</taxon>
        <taxon>Fungi</taxon>
        <taxon>Dikarya</taxon>
        <taxon>Basidiomycota</taxon>
        <taxon>Pucciniomycotina</taxon>
        <taxon>Pucciniomycetes</taxon>
        <taxon>Pucciniales</taxon>
        <taxon>Sphaerophragmiaceae</taxon>
        <taxon>Austropuccinia</taxon>
    </lineage>
</organism>
<name>A0A9Q3FCJ0_9BASI</name>
<keyword evidence="3" id="KW-1185">Reference proteome</keyword>
<feature type="region of interest" description="Disordered" evidence="1">
    <location>
        <begin position="1"/>
        <end position="48"/>
    </location>
</feature>
<dbReference type="EMBL" id="AVOT02039382">
    <property type="protein sequence ID" value="MBW0534437.1"/>
    <property type="molecule type" value="Genomic_DNA"/>
</dbReference>
<sequence length="126" mass="14639">MKSPRGTQSQNFTLPNISVASSESIDPQLMPNDDKIPPQNYETKDSRGSSFIWSNMGKFMEWRYDQVQEVGSERKTLKEENAFQATVIKDLNTNLAKIWEEFGKANRQFNSILEGQQTMRRDLRNF</sequence>